<dbReference type="GO" id="GO:0016787">
    <property type="term" value="F:hydrolase activity"/>
    <property type="evidence" value="ECO:0007669"/>
    <property type="project" value="UniProtKB-KW"/>
</dbReference>
<dbReference type="PANTHER" id="PTHR30349:SF64">
    <property type="entry name" value="PROPHAGE INTEGRASE INTD-RELATED"/>
    <property type="match status" value="1"/>
</dbReference>
<dbReference type="PROSITE" id="PS00572">
    <property type="entry name" value="GLYCOSYL_HYDROL_F1_1"/>
    <property type="match status" value="1"/>
</dbReference>
<dbReference type="Pfam" id="PF00589">
    <property type="entry name" value="Phage_integrase"/>
    <property type="match status" value="1"/>
</dbReference>
<dbReference type="InterPro" id="IPR004107">
    <property type="entry name" value="Integrase_SAM-like_N"/>
</dbReference>
<keyword evidence="5" id="KW-0229">DNA integration</keyword>
<keyword evidence="4" id="KW-0378">Hydrolase</keyword>
<dbReference type="GO" id="GO:0075713">
    <property type="term" value="P:establishment of integrated proviral latency"/>
    <property type="evidence" value="ECO:0007669"/>
    <property type="project" value="UniProtKB-KW"/>
</dbReference>
<evidence type="ECO:0000256" key="9">
    <source>
        <dbReference type="PROSITE-ProRule" id="PRU01248"/>
    </source>
</evidence>
<keyword evidence="3" id="KW-0808">Transferase</keyword>
<dbReference type="GO" id="GO:0006310">
    <property type="term" value="P:DNA recombination"/>
    <property type="evidence" value="ECO:0007669"/>
    <property type="project" value="UniProtKB-KW"/>
</dbReference>
<evidence type="ECO:0000313" key="12">
    <source>
        <dbReference type="EMBL" id="DAD97085.1"/>
    </source>
</evidence>
<keyword evidence="8" id="KW-1160">Virus entry into host cell</keyword>
<dbReference type="Gene3D" id="1.10.150.130">
    <property type="match status" value="1"/>
</dbReference>
<dbReference type="GO" id="GO:0003677">
    <property type="term" value="F:DNA binding"/>
    <property type="evidence" value="ECO:0007669"/>
    <property type="project" value="UniProtKB-UniRule"/>
</dbReference>
<dbReference type="InterPro" id="IPR002104">
    <property type="entry name" value="Integrase_catalytic"/>
</dbReference>
<accession>A0A8S5NQJ4</accession>
<keyword evidence="8" id="KW-1179">Viral genome integration</keyword>
<evidence type="ECO:0000259" key="10">
    <source>
        <dbReference type="PROSITE" id="PS51898"/>
    </source>
</evidence>
<dbReference type="EMBL" id="BK015230">
    <property type="protein sequence ID" value="DAD97085.1"/>
    <property type="molecule type" value="Genomic_DNA"/>
</dbReference>
<feature type="domain" description="Core-binding (CB)" evidence="11">
    <location>
        <begin position="52"/>
        <end position="132"/>
    </location>
</feature>
<dbReference type="InterPro" id="IPR011010">
    <property type="entry name" value="DNA_brk_join_enz"/>
</dbReference>
<proteinExistence type="inferred from homology"/>
<dbReference type="InterPro" id="IPR018120">
    <property type="entry name" value="Glyco_hydro_1_AS"/>
</dbReference>
<evidence type="ECO:0000256" key="8">
    <source>
        <dbReference type="ARBA" id="ARBA00023195"/>
    </source>
</evidence>
<dbReference type="Gene3D" id="1.10.443.10">
    <property type="entry name" value="Intergrase catalytic core"/>
    <property type="match status" value="1"/>
</dbReference>
<organism evidence="12">
    <name type="scientific">Caudovirales sp. ctEpl1</name>
    <dbReference type="NCBI Taxonomy" id="2826770"/>
    <lineage>
        <taxon>Viruses</taxon>
        <taxon>Duplodnaviria</taxon>
        <taxon>Heunggongvirae</taxon>
        <taxon>Uroviricota</taxon>
        <taxon>Caudoviricetes</taxon>
    </lineage>
</organism>
<evidence type="ECO:0000256" key="2">
    <source>
        <dbReference type="ARBA" id="ARBA00016082"/>
    </source>
</evidence>
<evidence type="ECO:0000256" key="4">
    <source>
        <dbReference type="ARBA" id="ARBA00022801"/>
    </source>
</evidence>
<dbReference type="CDD" id="cd01189">
    <property type="entry name" value="INT_ICEBs1_C_like"/>
    <property type="match status" value="1"/>
</dbReference>
<protein>
    <recommendedName>
        <fullName evidence="2">Integrase</fullName>
    </recommendedName>
</protein>
<evidence type="ECO:0000256" key="1">
    <source>
        <dbReference type="ARBA" id="ARBA00008857"/>
    </source>
</evidence>
<evidence type="ECO:0000256" key="5">
    <source>
        <dbReference type="ARBA" id="ARBA00022908"/>
    </source>
</evidence>
<dbReference type="PANTHER" id="PTHR30349">
    <property type="entry name" value="PHAGE INTEGRASE-RELATED"/>
    <property type="match status" value="1"/>
</dbReference>
<dbReference type="PROSITE" id="PS51898">
    <property type="entry name" value="TYR_RECOMBINASE"/>
    <property type="match status" value="1"/>
</dbReference>
<reference evidence="12" key="1">
    <citation type="journal article" date="2021" name="Proc. Natl. Acad. Sci. U.S.A.">
        <title>A Catalog of Tens of Thousands of Viruses from Human Metagenomes Reveals Hidden Associations with Chronic Diseases.</title>
        <authorList>
            <person name="Tisza M.J."/>
            <person name="Buck C.B."/>
        </authorList>
    </citation>
    <scope>NUCLEOTIDE SEQUENCE</scope>
    <source>
        <strain evidence="12">CtEpl1</strain>
    </source>
</reference>
<dbReference type="GO" id="GO:0016740">
    <property type="term" value="F:transferase activity"/>
    <property type="evidence" value="ECO:0007669"/>
    <property type="project" value="UniProtKB-KW"/>
</dbReference>
<keyword evidence="6 9" id="KW-0238">DNA-binding</keyword>
<dbReference type="InterPro" id="IPR013762">
    <property type="entry name" value="Integrase-like_cat_sf"/>
</dbReference>
<dbReference type="GO" id="GO:0044826">
    <property type="term" value="P:viral genome integration into host DNA"/>
    <property type="evidence" value="ECO:0007669"/>
    <property type="project" value="UniProtKB-KW"/>
</dbReference>
<dbReference type="InterPro" id="IPR050090">
    <property type="entry name" value="Tyrosine_recombinase_XerCD"/>
</dbReference>
<evidence type="ECO:0000256" key="3">
    <source>
        <dbReference type="ARBA" id="ARBA00022679"/>
    </source>
</evidence>
<dbReference type="InterPro" id="IPR010998">
    <property type="entry name" value="Integrase_recombinase_N"/>
</dbReference>
<dbReference type="Pfam" id="PF14659">
    <property type="entry name" value="Phage_int_SAM_3"/>
    <property type="match status" value="1"/>
</dbReference>
<evidence type="ECO:0000256" key="7">
    <source>
        <dbReference type="ARBA" id="ARBA00023172"/>
    </source>
</evidence>
<evidence type="ECO:0000256" key="6">
    <source>
        <dbReference type="ARBA" id="ARBA00023125"/>
    </source>
</evidence>
<dbReference type="InterPro" id="IPR044068">
    <property type="entry name" value="CB"/>
</dbReference>
<comment type="similarity">
    <text evidence="1">Belongs to the 'phage' integrase family.</text>
</comment>
<dbReference type="SUPFAM" id="SSF56349">
    <property type="entry name" value="DNA breaking-rejoining enzymes"/>
    <property type="match status" value="1"/>
</dbReference>
<evidence type="ECO:0000259" key="11">
    <source>
        <dbReference type="PROSITE" id="PS51900"/>
    </source>
</evidence>
<feature type="domain" description="Tyr recombinase" evidence="10">
    <location>
        <begin position="154"/>
        <end position="351"/>
    </location>
</feature>
<dbReference type="GO" id="GO:0015074">
    <property type="term" value="P:DNA integration"/>
    <property type="evidence" value="ECO:0007669"/>
    <property type="project" value="UniProtKB-KW"/>
</dbReference>
<keyword evidence="7" id="KW-0233">DNA recombination</keyword>
<dbReference type="PROSITE" id="PS51900">
    <property type="entry name" value="CB"/>
    <property type="match status" value="1"/>
</dbReference>
<name>A0A8S5NQJ4_9CAUD</name>
<sequence length="357" mass="40488">MAKKRTDGRYQVSKMINGKRKYFYGSTKKAATEAMEKYVNANQSCANFDATISLNTWINIWLQLKAKTITPATYQSYTGIINRYIRDKIGGVKLAEIKPNTLRYVFESMDGLSSRTISYTMTILGSILEQAVKDDIIPKNYMKNIDRPKQVKVRHMVTLSADEVKSFLSNISNSEHHTLFKLAFATGMRRSELLGLRWSDIDFKKSTISISQTALKIGSTAVISNTTKTTSSKRIIAIDTDTLQELIKHKTVIDKRRIKTMNWINNNLVFPGIKGAPRCPDEVSKLCKKYANLIGKPTFTMHGTRHTHATLLIENGANMKAIQERLGHASFQETMDTYSHVTPKMEDDIVERISKIF</sequence>